<dbReference type="EMBL" id="JAOSHN010000001">
    <property type="protein sequence ID" value="MCU7377416.1"/>
    <property type="molecule type" value="Genomic_DNA"/>
</dbReference>
<evidence type="ECO:0000313" key="2">
    <source>
        <dbReference type="EMBL" id="MCU7377416.1"/>
    </source>
</evidence>
<dbReference type="AlphaFoldDB" id="A0A9J6QIU5"/>
<sequence length="329" mass="37058">MREAGISDEPAYEAYLRMLDEDLPINLFMDVVIPSNHETSNREKLKAAQQKIEMFNRGNYYTGGVKIFLDGVCEAKTGAVEEPYSDDPNNRGTLLWEPEDFNEICRLADEQGLQIHIHAIGDRAVCTALDGMEYASAVNGSRHARNMIAHIQLMKEQDLERFASLGAIPVMTPQWFEKERMYREVDVAYLGCERADSEYLFRRFFDAGVLATCGSDAPIGVTKELLPIPFSPWQGIQQAITRCAPDASYEDEAHILNPSEKVDLKTAIKAYTIYAAASWFREKSTGSLLPGKDADLILLDRDLFHTEVGQIYKTVVKLTMKQGKIVYRG</sequence>
<protein>
    <submittedName>
        <fullName evidence="2">Amidohydrolase family protein</fullName>
    </submittedName>
</protein>
<evidence type="ECO:0000259" key="1">
    <source>
        <dbReference type="Pfam" id="PF07969"/>
    </source>
</evidence>
<gene>
    <name evidence="2" type="ORF">OBO34_03490</name>
</gene>
<name>A0A9J6QIU5_9FIRM</name>
<dbReference type="InterPro" id="IPR032466">
    <property type="entry name" value="Metal_Hydrolase"/>
</dbReference>
<evidence type="ECO:0000313" key="3">
    <source>
        <dbReference type="Proteomes" id="UP001065549"/>
    </source>
</evidence>
<dbReference type="Proteomes" id="UP001065549">
    <property type="component" value="Unassembled WGS sequence"/>
</dbReference>
<dbReference type="PANTHER" id="PTHR22642">
    <property type="entry name" value="IMIDAZOLONEPROPIONASE"/>
    <property type="match status" value="1"/>
</dbReference>
<dbReference type="GO" id="GO:0016810">
    <property type="term" value="F:hydrolase activity, acting on carbon-nitrogen (but not peptide) bonds"/>
    <property type="evidence" value="ECO:0007669"/>
    <property type="project" value="InterPro"/>
</dbReference>
<accession>A0A9J6QIU5</accession>
<dbReference type="InterPro" id="IPR011059">
    <property type="entry name" value="Metal-dep_hydrolase_composite"/>
</dbReference>
<reference evidence="2" key="1">
    <citation type="submission" date="2022-09" db="EMBL/GenBank/DDBJ databases">
        <title>Culturomic study of gut microbiota in children with autism spectrum disorder.</title>
        <authorList>
            <person name="Efimov B.A."/>
            <person name="Chaplin A.V."/>
            <person name="Sokolova S.R."/>
            <person name="Pikina A.P."/>
            <person name="Korzhanova M."/>
            <person name="Belova V."/>
            <person name="Korostin D."/>
        </authorList>
    </citation>
    <scope>NUCLEOTIDE SEQUENCE</scope>
    <source>
        <strain evidence="2">ASD5510</strain>
    </source>
</reference>
<dbReference type="Gene3D" id="3.20.20.140">
    <property type="entry name" value="Metal-dependent hydrolases"/>
    <property type="match status" value="1"/>
</dbReference>
<feature type="domain" description="Amidohydrolase 3" evidence="1">
    <location>
        <begin position="7"/>
        <end position="327"/>
    </location>
</feature>
<dbReference type="Pfam" id="PF07969">
    <property type="entry name" value="Amidohydro_3"/>
    <property type="match status" value="1"/>
</dbReference>
<keyword evidence="3" id="KW-1185">Reference proteome</keyword>
<dbReference type="SUPFAM" id="SSF51556">
    <property type="entry name" value="Metallo-dependent hydrolases"/>
    <property type="match status" value="1"/>
</dbReference>
<dbReference type="PANTHER" id="PTHR22642:SF2">
    <property type="entry name" value="PROTEIN LONG AFTER FAR-RED 3"/>
    <property type="match status" value="1"/>
</dbReference>
<dbReference type="SUPFAM" id="SSF51338">
    <property type="entry name" value="Composite domain of metallo-dependent hydrolases"/>
    <property type="match status" value="1"/>
</dbReference>
<organism evidence="2 3">
    <name type="scientific">Hominibacterium faecale</name>
    <dbReference type="NCBI Taxonomy" id="2839743"/>
    <lineage>
        <taxon>Bacteria</taxon>
        <taxon>Bacillati</taxon>
        <taxon>Bacillota</taxon>
        <taxon>Clostridia</taxon>
        <taxon>Peptostreptococcales</taxon>
        <taxon>Anaerovoracaceae</taxon>
        <taxon>Hominibacterium</taxon>
    </lineage>
</organism>
<proteinExistence type="predicted"/>
<dbReference type="Gene3D" id="2.30.40.10">
    <property type="entry name" value="Urease, subunit C, domain 1"/>
    <property type="match status" value="1"/>
</dbReference>
<comment type="caution">
    <text evidence="2">The sequence shown here is derived from an EMBL/GenBank/DDBJ whole genome shotgun (WGS) entry which is preliminary data.</text>
</comment>
<dbReference type="InterPro" id="IPR013108">
    <property type="entry name" value="Amidohydro_3"/>
</dbReference>